<dbReference type="RefSeq" id="WP_316264496.1">
    <property type="nucleotide sequence ID" value="NZ_AP027742.1"/>
</dbReference>
<evidence type="ECO:0000313" key="3">
    <source>
        <dbReference type="Proteomes" id="UP001305815"/>
    </source>
</evidence>
<dbReference type="InterPro" id="IPR001322">
    <property type="entry name" value="Lamin_tail_dom"/>
</dbReference>
<accession>A0ABN6YWI5</accession>
<dbReference type="Pfam" id="PF00932">
    <property type="entry name" value="LTD"/>
    <property type="match status" value="1"/>
</dbReference>
<dbReference type="EMBL" id="AP027742">
    <property type="protein sequence ID" value="BDZ77445.1"/>
    <property type="molecule type" value="Genomic_DNA"/>
</dbReference>
<evidence type="ECO:0000259" key="1">
    <source>
        <dbReference type="PROSITE" id="PS51841"/>
    </source>
</evidence>
<protein>
    <recommendedName>
        <fullName evidence="1">LTD domain-containing protein</fullName>
    </recommendedName>
</protein>
<evidence type="ECO:0000313" key="2">
    <source>
        <dbReference type="EMBL" id="BDZ77445.1"/>
    </source>
</evidence>
<feature type="domain" description="LTD" evidence="1">
    <location>
        <begin position="43"/>
        <end position="179"/>
    </location>
</feature>
<dbReference type="PROSITE" id="PS51841">
    <property type="entry name" value="LTD"/>
    <property type="match status" value="1"/>
</dbReference>
<gene>
    <name evidence="2" type="ORF">Lac1_16280</name>
</gene>
<organism evidence="2 3">
    <name type="scientific">Claveliimonas bilis</name>
    <dbReference type="NCBI Taxonomy" id="3028070"/>
    <lineage>
        <taxon>Bacteria</taxon>
        <taxon>Bacillati</taxon>
        <taxon>Bacillota</taxon>
        <taxon>Clostridia</taxon>
        <taxon>Lachnospirales</taxon>
        <taxon>Lachnospiraceae</taxon>
        <taxon>Claveliimonas</taxon>
    </lineage>
</organism>
<dbReference type="Proteomes" id="UP001305815">
    <property type="component" value="Chromosome"/>
</dbReference>
<sequence>MMNEKGMSKMTSKENAVLKKAAWKLLSTAVIALSLAGMYSLQSDGAEKESTVVISKFYGAGGKEGVFSNDFIELYNPGTQDISLEGYILGYSSGRIEGMAGSTISSDGIREEKFIDLAGTIPAGGYYLICGEENACPNEGYQIEKYNRQWKGLIIDNQATVTVKLYKGKEPVDMISTEGSSCKDMISENTIVTRSGKRGTEDAYLGRIRTFYWSNKVTGEYEKQYEPCCSYGAADGEGV</sequence>
<reference evidence="3" key="1">
    <citation type="journal article" date="2023" name="Int. J. Syst. Evol. Microbiol.">
        <title>Claveliimonas bilis gen. nov., sp. nov., deoxycholic acid-producing bacteria isolated from human faeces, and reclassification of Sellimonas monacensis Zenner et al. 2021 as Claveliimonas monacensis comb. nov.</title>
        <authorList>
            <person name="Hisatomi A."/>
            <person name="Kastawa N.W.E.P.G."/>
            <person name="Song I."/>
            <person name="Ohkuma M."/>
            <person name="Fukiya S."/>
            <person name="Sakamoto M."/>
        </authorList>
    </citation>
    <scope>NUCLEOTIDE SEQUENCE [LARGE SCALE GENOMIC DNA]</scope>
    <source>
        <strain evidence="3">12BBH14</strain>
    </source>
</reference>
<keyword evidence="3" id="KW-1185">Reference proteome</keyword>
<proteinExistence type="predicted"/>
<name>A0ABN6YWI5_9FIRM</name>